<dbReference type="InterPro" id="IPR029058">
    <property type="entry name" value="AB_hydrolase_fold"/>
</dbReference>
<evidence type="ECO:0000259" key="2">
    <source>
        <dbReference type="Pfam" id="PF02230"/>
    </source>
</evidence>
<evidence type="ECO:0000313" key="3">
    <source>
        <dbReference type="EMBL" id="KGQ71317.1"/>
    </source>
</evidence>
<name>A0A0A3AU84_9PAST</name>
<keyword evidence="4" id="KW-1185">Reference proteome</keyword>
<keyword evidence="1" id="KW-0732">Signal</keyword>
<organism evidence="3 4">
    <name type="scientific">Chelonobacter oris</name>
    <dbReference type="NCBI Taxonomy" id="505317"/>
    <lineage>
        <taxon>Bacteria</taxon>
        <taxon>Pseudomonadati</taxon>
        <taxon>Pseudomonadota</taxon>
        <taxon>Gammaproteobacteria</taxon>
        <taxon>Pasteurellales</taxon>
        <taxon>Pasteurellaceae</taxon>
        <taxon>Chelonobacter</taxon>
    </lineage>
</organism>
<dbReference type="Proteomes" id="UP000030380">
    <property type="component" value="Unassembled WGS sequence"/>
</dbReference>
<dbReference type="GO" id="GO:0016787">
    <property type="term" value="F:hydrolase activity"/>
    <property type="evidence" value="ECO:0007669"/>
    <property type="project" value="InterPro"/>
</dbReference>
<accession>A0A0A3AU84</accession>
<gene>
    <name evidence="3" type="ORF">OA57_02230</name>
</gene>
<evidence type="ECO:0000256" key="1">
    <source>
        <dbReference type="ARBA" id="ARBA00022729"/>
    </source>
</evidence>
<sequence>MFIAQNIDNVSTKLLKFDKENLCQIQCKPHFSLKFNTPIRNIEHKVMRNCHFLAVKCLETDKFADNIFKDIRYCLYSPEKQGKNPLILFLHGAGEGGLSQNHLLADRSVATFVDPDIQHYFDYPYILAPQCPDFWLDTFTLAGKTYYGSRDYTETIFQLVRKIIRENKWIDVNRVYVIGASMGGYQALRLLSYAPDIFAAGIIACPAKIPSDNQLEPLKKIPLWLLHSRHDQIVPVQHTDYIVKYLKDSRRIQVTYYADIHIQAITLDPHCVFLALYENSPDFEGISLFHWLTQQRRTL</sequence>
<evidence type="ECO:0000313" key="4">
    <source>
        <dbReference type="Proteomes" id="UP000030380"/>
    </source>
</evidence>
<reference evidence="3 4" key="1">
    <citation type="submission" date="2014-11" db="EMBL/GenBank/DDBJ databases">
        <title>Draft genome sequence of Chelonobacter oris 1662T, associated with respiratory disease in Hermann's Tortoises.</title>
        <authorList>
            <person name="Kudirkiene E."/>
            <person name="Hansen M.J."/>
            <person name="Bojesen A.M."/>
        </authorList>
    </citation>
    <scope>NUCLEOTIDE SEQUENCE [LARGE SCALE GENOMIC DNA]</scope>
    <source>
        <strain evidence="3 4">1662</strain>
    </source>
</reference>
<dbReference type="Pfam" id="PF02230">
    <property type="entry name" value="Abhydrolase_2"/>
    <property type="match status" value="1"/>
</dbReference>
<dbReference type="PANTHER" id="PTHR43037:SF1">
    <property type="entry name" value="BLL1128 PROTEIN"/>
    <property type="match status" value="1"/>
</dbReference>
<dbReference type="PANTHER" id="PTHR43037">
    <property type="entry name" value="UNNAMED PRODUCT-RELATED"/>
    <property type="match status" value="1"/>
</dbReference>
<dbReference type="Gene3D" id="3.40.50.1820">
    <property type="entry name" value="alpha/beta hydrolase"/>
    <property type="match status" value="1"/>
</dbReference>
<dbReference type="InterPro" id="IPR003140">
    <property type="entry name" value="PLipase/COase/thioEstase"/>
</dbReference>
<dbReference type="STRING" id="505317.OA57_02230"/>
<protein>
    <recommendedName>
        <fullName evidence="2">Phospholipase/carboxylesterase/thioesterase domain-containing protein</fullName>
    </recommendedName>
</protein>
<dbReference type="SUPFAM" id="SSF53474">
    <property type="entry name" value="alpha/beta-Hydrolases"/>
    <property type="match status" value="1"/>
</dbReference>
<dbReference type="AlphaFoldDB" id="A0A0A3AU84"/>
<dbReference type="EMBL" id="JSUM01000003">
    <property type="protein sequence ID" value="KGQ71317.1"/>
    <property type="molecule type" value="Genomic_DNA"/>
</dbReference>
<feature type="domain" description="Phospholipase/carboxylesterase/thioesterase" evidence="2">
    <location>
        <begin position="80"/>
        <end position="251"/>
    </location>
</feature>
<comment type="caution">
    <text evidence="3">The sequence shown here is derived from an EMBL/GenBank/DDBJ whole genome shotgun (WGS) entry which is preliminary data.</text>
</comment>
<dbReference type="InterPro" id="IPR050955">
    <property type="entry name" value="Plant_Biomass_Hydrol_Est"/>
</dbReference>
<proteinExistence type="predicted"/>